<evidence type="ECO:0000313" key="11">
    <source>
        <dbReference type="RefSeq" id="XP_034250620.1"/>
    </source>
</evidence>
<comment type="similarity">
    <text evidence="7 8">Belongs to the peptidase S1 family. CLIP subfamily.</text>
</comment>
<accession>A0A6P8ZZL9</accession>
<keyword evidence="1 8" id="KW-0645">Protease</keyword>
<evidence type="ECO:0000256" key="1">
    <source>
        <dbReference type="ARBA" id="ARBA00022670"/>
    </source>
</evidence>
<gene>
    <name evidence="11" type="primary">LOC117651024</name>
</gene>
<evidence type="ECO:0000256" key="6">
    <source>
        <dbReference type="ARBA" id="ARBA00023180"/>
    </source>
</evidence>
<dbReference type="PRINTS" id="PR00722">
    <property type="entry name" value="CHYMOTRYPSIN"/>
</dbReference>
<evidence type="ECO:0000256" key="4">
    <source>
        <dbReference type="ARBA" id="ARBA00022825"/>
    </source>
</evidence>
<evidence type="ECO:0000259" key="9">
    <source>
        <dbReference type="PROSITE" id="PS50240"/>
    </source>
</evidence>
<comment type="domain">
    <text evidence="8">The clip domain consists of 35-55 residues which are 'knitted' together usually by 3 conserved disulfide bonds forming a clip-like compact structure.</text>
</comment>
<dbReference type="GO" id="GO:0006508">
    <property type="term" value="P:proteolysis"/>
    <property type="evidence" value="ECO:0007669"/>
    <property type="project" value="UniProtKB-KW"/>
</dbReference>
<dbReference type="InterPro" id="IPR022700">
    <property type="entry name" value="CLIP"/>
</dbReference>
<keyword evidence="3 8" id="KW-0378">Hydrolase</keyword>
<dbReference type="PANTHER" id="PTHR24256">
    <property type="entry name" value="TRYPTASE-RELATED"/>
    <property type="match status" value="1"/>
</dbReference>
<keyword evidence="8" id="KW-0964">Secreted</keyword>
<proteinExistence type="inferred from homology"/>
<dbReference type="InterPro" id="IPR051487">
    <property type="entry name" value="Ser/Thr_Proteases_Immune/Dev"/>
</dbReference>
<keyword evidence="4 8" id="KW-0720">Serine protease</keyword>
<dbReference type="InterPro" id="IPR043504">
    <property type="entry name" value="Peptidase_S1_PA_chymotrypsin"/>
</dbReference>
<dbReference type="SUPFAM" id="SSF50494">
    <property type="entry name" value="Trypsin-like serine proteases"/>
    <property type="match status" value="1"/>
</dbReference>
<feature type="domain" description="Peptidase S1" evidence="9">
    <location>
        <begin position="90"/>
        <end position="349"/>
    </location>
</feature>
<evidence type="ECO:0000256" key="8">
    <source>
        <dbReference type="RuleBase" id="RU366078"/>
    </source>
</evidence>
<dbReference type="GeneID" id="117651024"/>
<dbReference type="PROSITE" id="PS50240">
    <property type="entry name" value="TRYPSIN_DOM"/>
    <property type="match status" value="1"/>
</dbReference>
<dbReference type="CDD" id="cd00190">
    <property type="entry name" value="Tryp_SPc"/>
    <property type="match status" value="1"/>
</dbReference>
<sequence length="355" mass="36927">MTTAAVLLVVAGVCVAVGARPCEQHEKCVALAVCPSLRRLAAKGTALDADGKAALRAAQCGWAAGDAAMPEVCCPLLPLDECALPNPDRLLFSTTVRVFEAPWVVRLAYRSGKGSLEFGCSASLVTDLYLVTAAHCVVPRTPVSARLGELDTGTEQDCSDVAQDQLLCAAPALDVAVDTVIEHPGHAEHADGRNDIALVRLRRAVSFTDDVRPVCLPVDGVVVPPTRGHRFLVAHGWGTQANNGSAVMTKGQLVALTLEECATRLPAARRVDAALQQCTVPSHRSNACRGDPGGPLTGASVLTGSDSRAVESLVGVLSSEACDIGANDGVPTVSTRVAPFVPWILARLAENGSVH</sequence>
<dbReference type="InterPro" id="IPR018114">
    <property type="entry name" value="TRYPSIN_HIS"/>
</dbReference>
<keyword evidence="5" id="KW-1015">Disulfide bond</keyword>
<evidence type="ECO:0000256" key="3">
    <source>
        <dbReference type="ARBA" id="ARBA00022801"/>
    </source>
</evidence>
<evidence type="ECO:0000313" key="10">
    <source>
        <dbReference type="Proteomes" id="UP000515158"/>
    </source>
</evidence>
<dbReference type="Gene3D" id="2.40.10.10">
    <property type="entry name" value="Trypsin-like serine proteases"/>
    <property type="match status" value="2"/>
</dbReference>
<evidence type="ECO:0000256" key="7">
    <source>
        <dbReference type="ARBA" id="ARBA00024195"/>
    </source>
</evidence>
<dbReference type="FunFam" id="2.40.10.10:FF:000028">
    <property type="entry name" value="Serine protease easter"/>
    <property type="match status" value="1"/>
</dbReference>
<dbReference type="AlphaFoldDB" id="A0A6P8ZZL9"/>
<dbReference type="InParanoid" id="A0A6P8ZZL9"/>
<feature type="chain" id="PRO_5028519482" description="CLIP domain-containing serine protease" evidence="8">
    <location>
        <begin position="20"/>
        <end position="355"/>
    </location>
</feature>
<dbReference type="Pfam" id="PF12032">
    <property type="entry name" value="CLIP"/>
    <property type="match status" value="1"/>
</dbReference>
<keyword evidence="2 8" id="KW-0732">Signal</keyword>
<feature type="signal peptide" evidence="8">
    <location>
        <begin position="1"/>
        <end position="19"/>
    </location>
</feature>
<dbReference type="Gene3D" id="3.30.1640.30">
    <property type="match status" value="1"/>
</dbReference>
<dbReference type="InterPro" id="IPR001314">
    <property type="entry name" value="Peptidase_S1A"/>
</dbReference>
<reference evidence="11" key="1">
    <citation type="submission" date="2025-08" db="UniProtKB">
        <authorList>
            <consortium name="RefSeq"/>
        </authorList>
    </citation>
    <scope>IDENTIFICATION</scope>
    <source>
        <tissue evidence="11">Total insect</tissue>
    </source>
</reference>
<dbReference type="KEGG" id="tpal:117651024"/>
<keyword evidence="10" id="KW-1185">Reference proteome</keyword>
<dbReference type="Pfam" id="PF00089">
    <property type="entry name" value="Trypsin"/>
    <property type="match status" value="1"/>
</dbReference>
<evidence type="ECO:0000256" key="5">
    <source>
        <dbReference type="ARBA" id="ARBA00023157"/>
    </source>
</evidence>
<keyword evidence="6" id="KW-0325">Glycoprotein</keyword>
<comment type="subcellular location">
    <subcellularLocation>
        <location evidence="8">Secreted</location>
    </subcellularLocation>
</comment>
<protein>
    <recommendedName>
        <fullName evidence="8">CLIP domain-containing serine protease</fullName>
        <ecNumber evidence="8">3.4.21.-</ecNumber>
    </recommendedName>
</protein>
<dbReference type="EC" id="3.4.21.-" evidence="8"/>
<dbReference type="InterPro" id="IPR009003">
    <property type="entry name" value="Peptidase_S1_PA"/>
</dbReference>
<dbReference type="PROSITE" id="PS00134">
    <property type="entry name" value="TRYPSIN_HIS"/>
    <property type="match status" value="1"/>
</dbReference>
<name>A0A6P8ZZL9_THRPL</name>
<dbReference type="InterPro" id="IPR038565">
    <property type="entry name" value="CLIP_sf"/>
</dbReference>
<dbReference type="GO" id="GO:0005576">
    <property type="term" value="C:extracellular region"/>
    <property type="evidence" value="ECO:0007669"/>
    <property type="project" value="UniProtKB-SubCell"/>
</dbReference>
<dbReference type="InterPro" id="IPR001254">
    <property type="entry name" value="Trypsin_dom"/>
</dbReference>
<dbReference type="Proteomes" id="UP000515158">
    <property type="component" value="Unplaced"/>
</dbReference>
<organism evidence="11">
    <name type="scientific">Thrips palmi</name>
    <name type="common">Melon thrips</name>
    <dbReference type="NCBI Taxonomy" id="161013"/>
    <lineage>
        <taxon>Eukaryota</taxon>
        <taxon>Metazoa</taxon>
        <taxon>Ecdysozoa</taxon>
        <taxon>Arthropoda</taxon>
        <taxon>Hexapoda</taxon>
        <taxon>Insecta</taxon>
        <taxon>Pterygota</taxon>
        <taxon>Neoptera</taxon>
        <taxon>Paraneoptera</taxon>
        <taxon>Thysanoptera</taxon>
        <taxon>Terebrantia</taxon>
        <taxon>Thripoidea</taxon>
        <taxon>Thripidae</taxon>
        <taxon>Thrips</taxon>
    </lineage>
</organism>
<dbReference type="SMART" id="SM00020">
    <property type="entry name" value="Tryp_SPc"/>
    <property type="match status" value="1"/>
</dbReference>
<dbReference type="OrthoDB" id="9981647at2759"/>
<dbReference type="GO" id="GO:0004252">
    <property type="term" value="F:serine-type endopeptidase activity"/>
    <property type="evidence" value="ECO:0007669"/>
    <property type="project" value="UniProtKB-UniRule"/>
</dbReference>
<dbReference type="RefSeq" id="XP_034250620.1">
    <property type="nucleotide sequence ID" value="XM_034394729.1"/>
</dbReference>
<evidence type="ECO:0000256" key="2">
    <source>
        <dbReference type="ARBA" id="ARBA00022729"/>
    </source>
</evidence>